<dbReference type="EMBL" id="JAULRT010000035">
    <property type="protein sequence ID" value="MDO3381590.1"/>
    <property type="molecule type" value="Genomic_DNA"/>
</dbReference>
<evidence type="ECO:0000256" key="1">
    <source>
        <dbReference type="SAM" id="SignalP"/>
    </source>
</evidence>
<accession>A0ABT8TBX5</accession>
<evidence type="ECO:0000313" key="3">
    <source>
        <dbReference type="Proteomes" id="UP001168380"/>
    </source>
</evidence>
<dbReference type="Proteomes" id="UP001168380">
    <property type="component" value="Unassembled WGS sequence"/>
</dbReference>
<comment type="caution">
    <text evidence="2">The sequence shown here is derived from an EMBL/GenBank/DDBJ whole genome shotgun (WGS) entry which is preliminary data.</text>
</comment>
<organism evidence="2 3">
    <name type="scientific">Gilvimarinus algae</name>
    <dbReference type="NCBI Taxonomy" id="3058037"/>
    <lineage>
        <taxon>Bacteria</taxon>
        <taxon>Pseudomonadati</taxon>
        <taxon>Pseudomonadota</taxon>
        <taxon>Gammaproteobacteria</taxon>
        <taxon>Cellvibrionales</taxon>
        <taxon>Cellvibrionaceae</taxon>
        <taxon>Gilvimarinus</taxon>
    </lineage>
</organism>
<keyword evidence="3" id="KW-1185">Reference proteome</keyword>
<evidence type="ECO:0000313" key="2">
    <source>
        <dbReference type="EMBL" id="MDO3381590.1"/>
    </source>
</evidence>
<name>A0ABT8TBX5_9GAMM</name>
<feature type="signal peptide" evidence="1">
    <location>
        <begin position="1"/>
        <end position="25"/>
    </location>
</feature>
<reference evidence="2" key="1">
    <citation type="submission" date="2023-07" db="EMBL/GenBank/DDBJ databases">
        <title>Gilvimarinus algae sp. nov., isolated from the surface of Kelp.</title>
        <authorList>
            <person name="Sun Y.Y."/>
            <person name="Gong Y."/>
            <person name="Du Z.J."/>
        </authorList>
    </citation>
    <scope>NUCLEOTIDE SEQUENCE</scope>
    <source>
        <strain evidence="2">SDUM040014</strain>
    </source>
</reference>
<dbReference type="RefSeq" id="WP_302711720.1">
    <property type="nucleotide sequence ID" value="NZ_JAULRT010000035.1"/>
</dbReference>
<feature type="chain" id="PRO_5046666096" evidence="1">
    <location>
        <begin position="26"/>
        <end position="224"/>
    </location>
</feature>
<gene>
    <name evidence="2" type="ORF">QWI16_05345</name>
</gene>
<keyword evidence="1" id="KW-0732">Signal</keyword>
<proteinExistence type="predicted"/>
<dbReference type="PROSITE" id="PS51257">
    <property type="entry name" value="PROKAR_LIPOPROTEIN"/>
    <property type="match status" value="1"/>
</dbReference>
<protein>
    <submittedName>
        <fullName evidence="2">Uncharacterized protein</fullName>
    </submittedName>
</protein>
<sequence>MKRKKFFSVMLFITLTGGCWIPAFGQDYQIQGFHESLSEQVEVSGGILIGYQFEGQSSNPKLEDLYLARPEGIETLHLQIRSIDGVYSAEMEVTFTGNGAQWQKLTVPSKYQESLKKYNKNELVVYAYDEVEDSRNKRKRYHRVIPSSWGKPQLKELKGSLYVNSAAPIAKYTATSGSVFCEGVESEARVAFNKRCKIIDALASGDNLIVMSTGRNKKYIIWLP</sequence>